<comment type="similarity">
    <text evidence="1 4">Belongs to the iron/ascorbate-dependent oxidoreductase family.</text>
</comment>
<dbReference type="Pfam" id="PF14226">
    <property type="entry name" value="DIOX_N"/>
    <property type="match status" value="1"/>
</dbReference>
<accession>A0ABR0VMZ3</accession>
<dbReference type="InterPro" id="IPR044861">
    <property type="entry name" value="IPNS-like_FE2OG_OXY"/>
</dbReference>
<reference evidence="7 8" key="1">
    <citation type="journal article" date="2021" name="Comput. Struct. Biotechnol. J.">
        <title>De novo genome assembly of the potent medicinal plant Rehmannia glutinosa using nanopore technology.</title>
        <authorList>
            <person name="Ma L."/>
            <person name="Dong C."/>
            <person name="Song C."/>
            <person name="Wang X."/>
            <person name="Zheng X."/>
            <person name="Niu Y."/>
            <person name="Chen S."/>
            <person name="Feng W."/>
        </authorList>
    </citation>
    <scope>NUCLEOTIDE SEQUENCE [LARGE SCALE GENOMIC DNA]</scope>
    <source>
        <strain evidence="7">DH-2019</strain>
    </source>
</reference>
<name>A0ABR0VMZ3_REHGL</name>
<dbReference type="InterPro" id="IPR005123">
    <property type="entry name" value="Oxoglu/Fe-dep_dioxygenase_dom"/>
</dbReference>
<dbReference type="SUPFAM" id="SSF51197">
    <property type="entry name" value="Clavaminate synthase-like"/>
    <property type="match status" value="1"/>
</dbReference>
<evidence type="ECO:0000256" key="3">
    <source>
        <dbReference type="ARBA" id="ARBA00023004"/>
    </source>
</evidence>
<evidence type="ECO:0000256" key="2">
    <source>
        <dbReference type="ARBA" id="ARBA00022723"/>
    </source>
</evidence>
<dbReference type="Pfam" id="PF03171">
    <property type="entry name" value="2OG-FeII_Oxy"/>
    <property type="match status" value="1"/>
</dbReference>
<keyword evidence="8" id="KW-1185">Reference proteome</keyword>
<protein>
    <recommendedName>
        <fullName evidence="6">Fe2OG dioxygenase domain-containing protein</fullName>
    </recommendedName>
</protein>
<dbReference type="Gene3D" id="2.60.120.330">
    <property type="entry name" value="B-lactam Antibiotic, Isopenicillin N Synthase, Chain"/>
    <property type="match status" value="1"/>
</dbReference>
<comment type="caution">
    <text evidence="7">The sequence shown here is derived from an EMBL/GenBank/DDBJ whole genome shotgun (WGS) entry which is preliminary data.</text>
</comment>
<evidence type="ECO:0000259" key="6">
    <source>
        <dbReference type="PROSITE" id="PS51471"/>
    </source>
</evidence>
<dbReference type="Proteomes" id="UP001318860">
    <property type="component" value="Unassembled WGS sequence"/>
</dbReference>
<dbReference type="InterPro" id="IPR050295">
    <property type="entry name" value="Plant_2OG-oxidoreductases"/>
</dbReference>
<dbReference type="InterPro" id="IPR027443">
    <property type="entry name" value="IPNS-like_sf"/>
</dbReference>
<keyword evidence="2 4" id="KW-0479">Metal-binding</keyword>
<keyword evidence="4" id="KW-0560">Oxidoreductase</keyword>
<dbReference type="InterPro" id="IPR026992">
    <property type="entry name" value="DIOX_N"/>
</dbReference>
<evidence type="ECO:0000256" key="4">
    <source>
        <dbReference type="RuleBase" id="RU003682"/>
    </source>
</evidence>
<dbReference type="EMBL" id="JABTTQ020001114">
    <property type="protein sequence ID" value="KAK6135160.1"/>
    <property type="molecule type" value="Genomic_DNA"/>
</dbReference>
<keyword evidence="3 4" id="KW-0408">Iron</keyword>
<proteinExistence type="inferred from homology"/>
<dbReference type="PANTHER" id="PTHR47991">
    <property type="entry name" value="OXOGLUTARATE/IRON-DEPENDENT DIOXYGENASE"/>
    <property type="match status" value="1"/>
</dbReference>
<gene>
    <name evidence="7" type="ORF">DH2020_031108</name>
</gene>
<evidence type="ECO:0000313" key="7">
    <source>
        <dbReference type="EMBL" id="KAK6135160.1"/>
    </source>
</evidence>
<feature type="domain" description="Fe2OG dioxygenase" evidence="6">
    <location>
        <begin position="320"/>
        <end position="420"/>
    </location>
</feature>
<evidence type="ECO:0000313" key="8">
    <source>
        <dbReference type="Proteomes" id="UP001318860"/>
    </source>
</evidence>
<evidence type="ECO:0000256" key="5">
    <source>
        <dbReference type="SAM" id="MobiDB-lite"/>
    </source>
</evidence>
<feature type="region of interest" description="Disordered" evidence="5">
    <location>
        <begin position="63"/>
        <end position="89"/>
    </location>
</feature>
<dbReference type="PROSITE" id="PS51471">
    <property type="entry name" value="FE2OG_OXY"/>
    <property type="match status" value="1"/>
</dbReference>
<organism evidence="7 8">
    <name type="scientific">Rehmannia glutinosa</name>
    <name type="common">Chinese foxglove</name>
    <dbReference type="NCBI Taxonomy" id="99300"/>
    <lineage>
        <taxon>Eukaryota</taxon>
        <taxon>Viridiplantae</taxon>
        <taxon>Streptophyta</taxon>
        <taxon>Embryophyta</taxon>
        <taxon>Tracheophyta</taxon>
        <taxon>Spermatophyta</taxon>
        <taxon>Magnoliopsida</taxon>
        <taxon>eudicotyledons</taxon>
        <taxon>Gunneridae</taxon>
        <taxon>Pentapetalae</taxon>
        <taxon>asterids</taxon>
        <taxon>lamiids</taxon>
        <taxon>Lamiales</taxon>
        <taxon>Orobanchaceae</taxon>
        <taxon>Rehmannieae</taxon>
        <taxon>Rehmannia</taxon>
    </lineage>
</organism>
<evidence type="ECO:0000256" key="1">
    <source>
        <dbReference type="ARBA" id="ARBA00008056"/>
    </source>
</evidence>
<sequence>MEAIRQFFQLRKHFFIMESFAGESYAFFTNMKITLSTVTSNRHKINNVSSKGSELYIIRMNLSNKRTGENRSEPEPPGSNGLPKEEKTVKKETIKSKVLPEFLVDQLELNHNPPRQNRFCSNYQSFQEYYHSMETQLISSGFRYSTLPPSYVRPVPDRPKLLEVTDYHNAPIIDLGCGDRKFIVQQIAQACQQYGFFQVINHGVARETMEKMLEVANEFFRLPMEEKMKLYSNDPSKTTRLSTSSNIQKEKIHNWRDYLRLHCYPLDKYTKEWPINPPSFKEIVSNYCSEIRQLGLRLQEAISESLGLDKDYINKSLGEQGQHMAINYYPPCPEPELTYGLPAHTDPNTLTILLQDMQVTGLQLLKDGKWLAVKPFPNAFVVNIGDQLQALSNSKYKSTWHRAVVNAHKARISVASFLCPSNTALIKAPKELIEDESQAIYRDYTYAEYYNKFWSRNLDQGHCLELFKNI</sequence>